<evidence type="ECO:0000313" key="1">
    <source>
        <dbReference type="EMBL" id="EHJ04412.1"/>
    </source>
</evidence>
<name>G6YTS3_9GAMM</name>
<reference evidence="1 2" key="1">
    <citation type="journal article" date="2012" name="J. Bacteriol.">
        <title>Genome sequence of deep-sea manganese-oxidizing bacterium Marinobacter manganoxydans MnI7-9.</title>
        <authorList>
            <person name="Wang H."/>
            <person name="Li H."/>
            <person name="Shao Z."/>
            <person name="Liao S."/>
            <person name="Johnstone L."/>
            <person name="Rensing C."/>
            <person name="Wang G."/>
        </authorList>
    </citation>
    <scope>NUCLEOTIDE SEQUENCE [LARGE SCALE GENOMIC DNA]</scope>
    <source>
        <strain evidence="1 2">MnI7-9</strain>
    </source>
</reference>
<evidence type="ECO:0000313" key="2">
    <source>
        <dbReference type="Proteomes" id="UP000003208"/>
    </source>
</evidence>
<keyword evidence="2" id="KW-1185">Reference proteome</keyword>
<dbReference type="AlphaFoldDB" id="G6YTS3"/>
<dbReference type="EMBL" id="AGTR01000041">
    <property type="protein sequence ID" value="EHJ04412.1"/>
    <property type="molecule type" value="Genomic_DNA"/>
</dbReference>
<gene>
    <name evidence="1" type="ORF">KYE_11326</name>
</gene>
<accession>G6YTS3</accession>
<dbReference type="Proteomes" id="UP000003208">
    <property type="component" value="Unassembled WGS sequence"/>
</dbReference>
<proteinExistence type="predicted"/>
<protein>
    <submittedName>
        <fullName evidence="1">Uncharacterized protein</fullName>
    </submittedName>
</protein>
<organism evidence="1 2">
    <name type="scientific">Marinobacter manganoxydans MnI7-9</name>
    <dbReference type="NCBI Taxonomy" id="1094979"/>
    <lineage>
        <taxon>Bacteria</taxon>
        <taxon>Pseudomonadati</taxon>
        <taxon>Pseudomonadota</taxon>
        <taxon>Gammaproteobacteria</taxon>
        <taxon>Pseudomonadales</taxon>
        <taxon>Marinobacteraceae</taxon>
        <taxon>Marinobacter</taxon>
    </lineage>
</organism>
<sequence length="30" mass="3659">MEQEIFVPHTELERKNVIELAEYLNSIFYC</sequence>